<dbReference type="Proteomes" id="UP000317078">
    <property type="component" value="Unassembled WGS sequence"/>
</dbReference>
<dbReference type="PIRSF" id="PIRSF017082">
    <property type="entry name" value="YflP"/>
    <property type="match status" value="1"/>
</dbReference>
<keyword evidence="3" id="KW-1185">Reference proteome</keyword>
<dbReference type="Gene3D" id="3.40.190.150">
    <property type="entry name" value="Bordetella uptake gene, domain 1"/>
    <property type="match status" value="1"/>
</dbReference>
<evidence type="ECO:0000313" key="2">
    <source>
        <dbReference type="EMBL" id="TPG44292.1"/>
    </source>
</evidence>
<dbReference type="Pfam" id="PF03401">
    <property type="entry name" value="TctC"/>
    <property type="match status" value="1"/>
</dbReference>
<dbReference type="AlphaFoldDB" id="A0A502F4G8"/>
<evidence type="ECO:0000256" key="1">
    <source>
        <dbReference type="ARBA" id="ARBA00006987"/>
    </source>
</evidence>
<dbReference type="EMBL" id="RCZP01000054">
    <property type="protein sequence ID" value="TPG44292.1"/>
    <property type="molecule type" value="Genomic_DNA"/>
</dbReference>
<dbReference type="RefSeq" id="WP_140886919.1">
    <property type="nucleotide sequence ID" value="NZ_RCZP01000054.1"/>
</dbReference>
<comment type="similarity">
    <text evidence="1">Belongs to the UPF0065 (bug) family.</text>
</comment>
<gene>
    <name evidence="2" type="ORF">EAH89_27490</name>
</gene>
<dbReference type="InterPro" id="IPR042100">
    <property type="entry name" value="Bug_dom1"/>
</dbReference>
<evidence type="ECO:0000313" key="3">
    <source>
        <dbReference type="Proteomes" id="UP000317078"/>
    </source>
</evidence>
<proteinExistence type="inferred from homology"/>
<organism evidence="2 3">
    <name type="scientific">Muricoccus nepalensis</name>
    <dbReference type="NCBI Taxonomy" id="1854500"/>
    <lineage>
        <taxon>Bacteria</taxon>
        <taxon>Pseudomonadati</taxon>
        <taxon>Pseudomonadota</taxon>
        <taxon>Alphaproteobacteria</taxon>
        <taxon>Acetobacterales</taxon>
        <taxon>Roseomonadaceae</taxon>
        <taxon>Muricoccus</taxon>
    </lineage>
</organism>
<dbReference type="CDD" id="cd13578">
    <property type="entry name" value="PBP2_Bug27"/>
    <property type="match status" value="1"/>
</dbReference>
<dbReference type="InterPro" id="IPR005064">
    <property type="entry name" value="BUG"/>
</dbReference>
<dbReference type="SUPFAM" id="SSF53850">
    <property type="entry name" value="Periplasmic binding protein-like II"/>
    <property type="match status" value="1"/>
</dbReference>
<accession>A0A502F4G8</accession>
<sequence>MAHEHGRRALLLAAPATLTARPGPAPAQSPWAPSRPLRLIVPFAPGGSTDVAARILAERMGETLGQPVVVENRAGAGGAIGTEAVARAAPDGHTLLLGTNGVMTIAPNLGLMRSVSIGRDLAPVSLAFRSDILVVVPAGLPARSLPEFLALARAKPGGISYGSSGVGTATHIFTEVFAGAAGIELTHVPYRGSGQAMSDLIAGTIQLLLDQPASSLGPVREGSLRALASTGHQRNPLLPDVPTVAEFGLQGAESTSWGAIMAPAGTPSSAVERVSLAVREAVARPESARRLAQAGLDGEASSPGELGAFIRTETERLGEVIRQRNIRVEG</sequence>
<dbReference type="PANTHER" id="PTHR42928">
    <property type="entry name" value="TRICARBOXYLATE-BINDING PROTEIN"/>
    <property type="match status" value="1"/>
</dbReference>
<dbReference type="PANTHER" id="PTHR42928:SF5">
    <property type="entry name" value="BLR1237 PROTEIN"/>
    <property type="match status" value="1"/>
</dbReference>
<reference evidence="2 3" key="1">
    <citation type="journal article" date="2019" name="Environ. Microbiol.">
        <title>Species interactions and distinct microbial communities in high Arctic permafrost affected cryosols are associated with the CH4 and CO2 gas fluxes.</title>
        <authorList>
            <person name="Altshuler I."/>
            <person name="Hamel J."/>
            <person name="Turney S."/>
            <person name="Magnuson E."/>
            <person name="Levesque R."/>
            <person name="Greer C."/>
            <person name="Whyte L.G."/>
        </authorList>
    </citation>
    <scope>NUCLEOTIDE SEQUENCE [LARGE SCALE GENOMIC DNA]</scope>
    <source>
        <strain evidence="2 3">S9.3B</strain>
    </source>
</reference>
<name>A0A502F4G8_9PROT</name>
<comment type="caution">
    <text evidence="2">The sequence shown here is derived from an EMBL/GenBank/DDBJ whole genome shotgun (WGS) entry which is preliminary data.</text>
</comment>
<protein>
    <submittedName>
        <fullName evidence="2">Tripartite tricarboxylate transporter substrate binding protein</fullName>
    </submittedName>
</protein>
<dbReference type="OrthoDB" id="7251897at2"/>
<dbReference type="Gene3D" id="3.40.190.10">
    <property type="entry name" value="Periplasmic binding protein-like II"/>
    <property type="match status" value="1"/>
</dbReference>